<comment type="caution">
    <text evidence="2">The sequence shown here is derived from an EMBL/GenBank/DDBJ whole genome shotgun (WGS) entry which is preliminary data.</text>
</comment>
<dbReference type="Proteomes" id="UP001497480">
    <property type="component" value="Unassembled WGS sequence"/>
</dbReference>
<accession>A0AAV1XV82</accession>
<proteinExistence type="predicted"/>
<sequence>MRLLLTTSKGIPSNKGERLSLYYKTRIEVKVGKEKAQPRGTKQWDSIRWRGLQIHVIPVDKVEPFWRLASQVGSWVSKLPSASVKSQSIRGPNGGEAGPLLQILERGESPFHSRSSTTNYLSPNMITNEDRELRRQKDETNPLVLIGTIEERKRMVAPFAQGASSRKNVGDRVRTFRWLRPLS</sequence>
<evidence type="ECO:0000313" key="2">
    <source>
        <dbReference type="EMBL" id="CAL0324942.1"/>
    </source>
</evidence>
<dbReference type="AlphaFoldDB" id="A0AAV1XV82"/>
<keyword evidence="3" id="KW-1185">Reference proteome</keyword>
<feature type="region of interest" description="Disordered" evidence="1">
    <location>
        <begin position="110"/>
        <end position="134"/>
    </location>
</feature>
<evidence type="ECO:0000313" key="3">
    <source>
        <dbReference type="Proteomes" id="UP001497480"/>
    </source>
</evidence>
<feature type="compositionally biased region" description="Polar residues" evidence="1">
    <location>
        <begin position="112"/>
        <end position="127"/>
    </location>
</feature>
<gene>
    <name evidence="2" type="ORF">LLUT_LOCUS26002</name>
</gene>
<name>A0AAV1XV82_LUPLU</name>
<organism evidence="2 3">
    <name type="scientific">Lupinus luteus</name>
    <name type="common">European yellow lupine</name>
    <dbReference type="NCBI Taxonomy" id="3873"/>
    <lineage>
        <taxon>Eukaryota</taxon>
        <taxon>Viridiplantae</taxon>
        <taxon>Streptophyta</taxon>
        <taxon>Embryophyta</taxon>
        <taxon>Tracheophyta</taxon>
        <taxon>Spermatophyta</taxon>
        <taxon>Magnoliopsida</taxon>
        <taxon>eudicotyledons</taxon>
        <taxon>Gunneridae</taxon>
        <taxon>Pentapetalae</taxon>
        <taxon>rosids</taxon>
        <taxon>fabids</taxon>
        <taxon>Fabales</taxon>
        <taxon>Fabaceae</taxon>
        <taxon>Papilionoideae</taxon>
        <taxon>50 kb inversion clade</taxon>
        <taxon>genistoids sensu lato</taxon>
        <taxon>core genistoids</taxon>
        <taxon>Genisteae</taxon>
        <taxon>Lupinus</taxon>
    </lineage>
</organism>
<dbReference type="EMBL" id="CAXHTB010000018">
    <property type="protein sequence ID" value="CAL0324942.1"/>
    <property type="molecule type" value="Genomic_DNA"/>
</dbReference>
<reference evidence="2 3" key="1">
    <citation type="submission" date="2024-03" db="EMBL/GenBank/DDBJ databases">
        <authorList>
            <person name="Martinez-Hernandez J."/>
        </authorList>
    </citation>
    <scope>NUCLEOTIDE SEQUENCE [LARGE SCALE GENOMIC DNA]</scope>
</reference>
<protein>
    <submittedName>
        <fullName evidence="2">Uncharacterized protein</fullName>
    </submittedName>
</protein>
<evidence type="ECO:0000256" key="1">
    <source>
        <dbReference type="SAM" id="MobiDB-lite"/>
    </source>
</evidence>